<protein>
    <submittedName>
        <fullName evidence="1">Uncharacterized protein</fullName>
    </submittedName>
</protein>
<dbReference type="NCBIfam" id="NF047389">
    <property type="entry name" value="ATPase_Sll1717"/>
    <property type="match status" value="1"/>
</dbReference>
<keyword evidence="1" id="KW-0614">Plasmid</keyword>
<dbReference type="EMBL" id="CP158485">
    <property type="protein sequence ID" value="XBY61378.1"/>
    <property type="molecule type" value="Genomic_DNA"/>
</dbReference>
<gene>
    <name evidence="1" type="ORF">V8F66_22755</name>
</gene>
<sequence length="482" mass="56090">MDIWNFNQVRWGQDEAKGDDDLIEYFVPFPEFELIRSGEVRYVIGRKGAGKTAILERLRLEAEDDPMRFYSTLTLRDFPINDIRDFRDRSSRDKSQFVPVWLFLIYVELAKIAIDDNGASSIEAIDALEKFLVMNNLSDGIGFTDTVTLLKSSGSKVKILAKWLEGEYQRSDSSQIEVQVHYQKVVDILKDLLTNIKTNSQYWLFMDELDEGFRSGDSGLRLLLLALLRAVEDSAISLQRSSLIYRPLLVLRSDIFDRLEDNDLNKLDDHLIRLNWISKDDESEYALKNVPNARIRTSLNLAGVSDPWCAIVDDSDPSLPDRVNNIWQYMVNRTYERPRDIIKFLKNCKKKNNGGRLTFEEVKAAEDNYSAWLYNELRDEIHSYLPVWREALQCLTRIGTGKIKYSDYVTQLNSDRVISKWFKDQGKAPEDIVEILFDFGVVGNLDGKRWLFKYKDDDLAWNPSMDLIVHFGLNRKLRLFKR</sequence>
<dbReference type="InterPro" id="IPR027417">
    <property type="entry name" value="P-loop_NTPase"/>
</dbReference>
<dbReference type="InterPro" id="IPR059206">
    <property type="entry name" value="Sll1717-like"/>
</dbReference>
<dbReference type="KEGG" id="vrs:V8F66_22755"/>
<dbReference type="SUPFAM" id="SSF52540">
    <property type="entry name" value="P-loop containing nucleoside triphosphate hydrolases"/>
    <property type="match status" value="1"/>
</dbReference>
<geneLocation type="plasmid" evidence="1">
    <name>plasA</name>
</geneLocation>
<organism evidence="1">
    <name type="scientific">Vreelandella sp. SM1641</name>
    <dbReference type="NCBI Taxonomy" id="3126101"/>
    <lineage>
        <taxon>Bacteria</taxon>
        <taxon>Pseudomonadati</taxon>
        <taxon>Pseudomonadota</taxon>
        <taxon>Gammaproteobacteria</taxon>
        <taxon>Oceanospirillales</taxon>
        <taxon>Halomonadaceae</taxon>
        <taxon>Vreelandella</taxon>
    </lineage>
</organism>
<name>A0AAU7XTV0_9GAMM</name>
<accession>A0AAU7XTV0</accession>
<dbReference type="RefSeq" id="WP_350359721.1">
    <property type="nucleotide sequence ID" value="NZ_CP158485.1"/>
</dbReference>
<reference evidence="1" key="1">
    <citation type="submission" date="2024-02" db="EMBL/GenBank/DDBJ databases">
        <title>Complete genome sequence of Vreelandella sp. SM1641, a marine exopolysaccharide-producing bacterium isolated from deep-sea hydrothermal sediment of the southwest Indian Ocean.</title>
        <authorList>
            <person name="Zhu H."/>
            <person name="Sun M."/>
        </authorList>
    </citation>
    <scope>NUCLEOTIDE SEQUENCE</scope>
    <source>
        <strain evidence="1">SM1641</strain>
        <plasmid evidence="1">plasA</plasmid>
    </source>
</reference>
<dbReference type="AlphaFoldDB" id="A0AAU7XTV0"/>
<evidence type="ECO:0000313" key="1">
    <source>
        <dbReference type="EMBL" id="XBY61378.1"/>
    </source>
</evidence>
<proteinExistence type="predicted"/>